<protein>
    <submittedName>
        <fullName evidence="4">Uncharacterized protein LOC125779233</fullName>
    </submittedName>
</protein>
<gene>
    <name evidence="4" type="primary">LOC125779233</name>
</gene>
<dbReference type="InterPro" id="IPR021109">
    <property type="entry name" value="Peptidase_aspartic_dom_sf"/>
</dbReference>
<evidence type="ECO:0000259" key="2">
    <source>
        <dbReference type="PROSITE" id="PS50175"/>
    </source>
</evidence>
<feature type="domain" description="Peptidase A2" evidence="2">
    <location>
        <begin position="246"/>
        <end position="320"/>
    </location>
</feature>
<accession>A0ABM3K2Y1</accession>
<name>A0ABM3K2Y1_BACDO</name>
<evidence type="ECO:0000313" key="4">
    <source>
        <dbReference type="RefSeq" id="XP_049315828.1"/>
    </source>
</evidence>
<dbReference type="PROSITE" id="PS50175">
    <property type="entry name" value="ASP_PROT_RETROV"/>
    <property type="match status" value="1"/>
</dbReference>
<evidence type="ECO:0000256" key="1">
    <source>
        <dbReference type="ARBA" id="ARBA00022801"/>
    </source>
</evidence>
<dbReference type="InterPro" id="IPR001995">
    <property type="entry name" value="Peptidase_A2_cat"/>
</dbReference>
<dbReference type="Proteomes" id="UP001652620">
    <property type="component" value="Chromosome 6"/>
</dbReference>
<keyword evidence="3" id="KW-1185">Reference proteome</keyword>
<dbReference type="SUPFAM" id="SSF50630">
    <property type="entry name" value="Acid proteases"/>
    <property type="match status" value="1"/>
</dbReference>
<dbReference type="Gene3D" id="2.40.70.10">
    <property type="entry name" value="Acid Proteases"/>
    <property type="match status" value="1"/>
</dbReference>
<organism evidence="3 4">
    <name type="scientific">Bactrocera dorsalis</name>
    <name type="common">Oriental fruit fly</name>
    <name type="synonym">Dacus dorsalis</name>
    <dbReference type="NCBI Taxonomy" id="27457"/>
    <lineage>
        <taxon>Eukaryota</taxon>
        <taxon>Metazoa</taxon>
        <taxon>Ecdysozoa</taxon>
        <taxon>Arthropoda</taxon>
        <taxon>Hexapoda</taxon>
        <taxon>Insecta</taxon>
        <taxon>Pterygota</taxon>
        <taxon>Neoptera</taxon>
        <taxon>Endopterygota</taxon>
        <taxon>Diptera</taxon>
        <taxon>Brachycera</taxon>
        <taxon>Muscomorpha</taxon>
        <taxon>Tephritoidea</taxon>
        <taxon>Tephritidae</taxon>
        <taxon>Bactrocera</taxon>
        <taxon>Bactrocera</taxon>
    </lineage>
</organism>
<reference evidence="4" key="1">
    <citation type="submission" date="2025-08" db="UniProtKB">
        <authorList>
            <consortium name="RefSeq"/>
        </authorList>
    </citation>
    <scope>IDENTIFICATION</scope>
    <source>
        <tissue evidence="4">Adult</tissue>
    </source>
</reference>
<keyword evidence="1" id="KW-0378">Hydrolase</keyword>
<proteinExistence type="predicted"/>
<evidence type="ECO:0000313" key="3">
    <source>
        <dbReference type="Proteomes" id="UP001652620"/>
    </source>
</evidence>
<dbReference type="RefSeq" id="XP_049315828.1">
    <property type="nucleotide sequence ID" value="XM_049459871.1"/>
</dbReference>
<dbReference type="GeneID" id="125779233"/>
<sequence length="364" mass="42197">MITLVQGNKTVEQFYQAVYEHLSLILNKISCMEIGSESMNVLIGTYRDKALDTFIRGLKGDLPRLLGMKEPVDLPQALYLCTKLQNQNFRAQYARHTNNIGKGLSTSSPPLFSYSSHPNTFNQHRDYPQPFRSPQTPQRVFQPNRPYNQYRYGHNDYKFPPPRPTSGFSNNQNPPKLQRNFHINNSEIVNEQDNYEQNLIEYTNKTKFINETFPNETEDFTDIHFFRLSNSSLPYFECKTTSGELLKFLIDTGSNRNYIQPKHVQNPIPNKNIFYVNSIAGNVKITHHTMVNLFKQNHFNVKFFLLPPLKSFDGILGNDSLKELSAIIHTKENYMTICNNYKIKIKQQSANSLNNIGIRTETHD</sequence>
<dbReference type="CDD" id="cd00303">
    <property type="entry name" value="retropepsin_like"/>
    <property type="match status" value="1"/>
</dbReference>